<sequence>MDKFLEMCICILLFSSGCRHMVFERFESIFIIIGSELETIRAYNHTVLRY</sequence>
<dbReference type="PROSITE" id="PS51257">
    <property type="entry name" value="PROKAR_LIPOPROTEIN"/>
    <property type="match status" value="1"/>
</dbReference>
<evidence type="ECO:0000313" key="2">
    <source>
        <dbReference type="Proteomes" id="UP000245609"/>
    </source>
</evidence>
<dbReference type="EMBL" id="MBFS01003549">
    <property type="protein sequence ID" value="PVU86031.1"/>
    <property type="molecule type" value="Genomic_DNA"/>
</dbReference>
<evidence type="ECO:0008006" key="3">
    <source>
        <dbReference type="Google" id="ProtNLM"/>
    </source>
</evidence>
<proteinExistence type="predicted"/>
<comment type="caution">
    <text evidence="1">The sequence shown here is derived from an EMBL/GenBank/DDBJ whole genome shotgun (WGS) entry which is preliminary data.</text>
</comment>
<feature type="non-terminal residue" evidence="1">
    <location>
        <position position="50"/>
    </location>
</feature>
<dbReference type="AlphaFoldDB" id="A0A2T9Y111"/>
<keyword evidence="2" id="KW-1185">Reference proteome</keyword>
<protein>
    <recommendedName>
        <fullName evidence="3">Lipoprotein</fullName>
    </recommendedName>
</protein>
<gene>
    <name evidence="1" type="ORF">BB560_006827</name>
</gene>
<evidence type="ECO:0000313" key="1">
    <source>
        <dbReference type="EMBL" id="PVU86031.1"/>
    </source>
</evidence>
<dbReference type="Proteomes" id="UP000245609">
    <property type="component" value="Unassembled WGS sequence"/>
</dbReference>
<reference evidence="1 2" key="1">
    <citation type="journal article" date="2018" name="MBio">
        <title>Comparative Genomics Reveals the Core Gene Toolbox for the Fungus-Insect Symbiosis.</title>
        <authorList>
            <person name="Wang Y."/>
            <person name="Stata M."/>
            <person name="Wang W."/>
            <person name="Stajich J.E."/>
            <person name="White M.M."/>
            <person name="Moncalvo J.M."/>
        </authorList>
    </citation>
    <scope>NUCLEOTIDE SEQUENCE [LARGE SCALE GENOMIC DNA]</scope>
    <source>
        <strain evidence="1 2">SC-DP-2</strain>
    </source>
</reference>
<organism evidence="1 2">
    <name type="scientific">Smittium megazygosporum</name>
    <dbReference type="NCBI Taxonomy" id="133381"/>
    <lineage>
        <taxon>Eukaryota</taxon>
        <taxon>Fungi</taxon>
        <taxon>Fungi incertae sedis</taxon>
        <taxon>Zoopagomycota</taxon>
        <taxon>Kickxellomycotina</taxon>
        <taxon>Harpellomycetes</taxon>
        <taxon>Harpellales</taxon>
        <taxon>Legeriomycetaceae</taxon>
        <taxon>Smittium</taxon>
    </lineage>
</organism>
<name>A0A2T9Y111_9FUNG</name>
<accession>A0A2T9Y111</accession>